<dbReference type="PIRSF" id="PIRSF500136">
    <property type="entry name" value="UDP_ManNAc_DH"/>
    <property type="match status" value="1"/>
</dbReference>
<dbReference type="PANTHER" id="PTHR43491:SF2">
    <property type="entry name" value="UDP-N-ACETYL-D-MANNOSAMINE DEHYDROGENASE"/>
    <property type="match status" value="1"/>
</dbReference>
<evidence type="ECO:0000259" key="3">
    <source>
        <dbReference type="Pfam" id="PF00984"/>
    </source>
</evidence>
<feature type="domain" description="UDP-glucose/GDP-mannose dehydrogenase N-terminal" evidence="4">
    <location>
        <begin position="90"/>
        <end position="190"/>
    </location>
</feature>
<keyword evidence="6" id="KW-1185">Reference proteome</keyword>
<dbReference type="InterPro" id="IPR008927">
    <property type="entry name" value="6-PGluconate_DH-like_C_sf"/>
</dbReference>
<dbReference type="AlphaFoldDB" id="E9E3G4"/>
<evidence type="ECO:0000256" key="2">
    <source>
        <dbReference type="PIRNR" id="PIRNR000124"/>
    </source>
</evidence>
<sequence>MPAPTPIPPSTEVLLRCSESADVRLQQYAKGAREAEIVVAVVGVGYVGRRLVQSFSTQFKVIAYDISSATLRAARRELCGGGNIKYATCPMDMKQATHFLIAVPTLVNEDASINTTHIKDAINTVATVAQQGSTVVIESSVAVGMTRSLLGPIAVSYGLFAGMSPERVDPGRTNPPCANIPKIISGLDDTVPGSLASIEQAYGQVFSRLVPVSSPEVAEMTKLYENCQRMMCIAFANEMADAALSHGIDPFEVSRAAATKPFGYAPFSPSVGVGGHCIPVNPYYLLSNSSFPLLQAATETMAARPAQIAKRTVEDLKLSTTMDVGLEKGRVLVVGMGFKAGQSVLSYSPGVALVDALHEQGQVDVSFADPLVRQEELSHITRLSETEWNQNTLETFDTIIICVKQPGLDYQLLQHLSGVRVDIWCH</sequence>
<protein>
    <submittedName>
        <fullName evidence="5">UDP-glucose dehydrogenase/UDP-mannac dehydrogenase, putative</fullName>
    </submittedName>
</protein>
<dbReference type="PIRSF" id="PIRSF000124">
    <property type="entry name" value="UDPglc_GDPman_dh"/>
    <property type="match status" value="1"/>
</dbReference>
<dbReference type="NCBIfam" id="TIGR03026">
    <property type="entry name" value="NDP-sugDHase"/>
    <property type="match status" value="1"/>
</dbReference>
<dbReference type="SUPFAM" id="SSF52413">
    <property type="entry name" value="UDP-glucose/GDP-mannose dehydrogenase C-terminal domain"/>
    <property type="match status" value="1"/>
</dbReference>
<dbReference type="InterPro" id="IPR017476">
    <property type="entry name" value="UDP-Glc/GDP-Man"/>
</dbReference>
<dbReference type="SUPFAM" id="SSF48179">
    <property type="entry name" value="6-phosphogluconate dehydrogenase C-terminal domain-like"/>
    <property type="match status" value="1"/>
</dbReference>
<dbReference type="KEGG" id="maw:19248723"/>
<feature type="domain" description="UDP-glucose/GDP-mannose dehydrogenase dimerisation" evidence="3">
    <location>
        <begin position="217"/>
        <end position="289"/>
    </location>
</feature>
<dbReference type="STRING" id="655827.E9E3G4"/>
<dbReference type="InterPro" id="IPR014026">
    <property type="entry name" value="UDP-Glc/GDP-Man_DH_dimer"/>
</dbReference>
<name>E9E3G4_METAQ</name>
<dbReference type="EMBL" id="GL698498">
    <property type="protein sequence ID" value="EFY89557.1"/>
    <property type="molecule type" value="Genomic_DNA"/>
</dbReference>
<accession>E9E3G4</accession>
<dbReference type="Proteomes" id="UP000002499">
    <property type="component" value="Unassembled WGS sequence"/>
</dbReference>
<organism evidence="6">
    <name type="scientific">Metarhizium acridum (strain CQMa 102)</name>
    <dbReference type="NCBI Taxonomy" id="655827"/>
    <lineage>
        <taxon>Eukaryota</taxon>
        <taxon>Fungi</taxon>
        <taxon>Dikarya</taxon>
        <taxon>Ascomycota</taxon>
        <taxon>Pezizomycotina</taxon>
        <taxon>Sordariomycetes</taxon>
        <taxon>Hypocreomycetidae</taxon>
        <taxon>Hypocreales</taxon>
        <taxon>Clavicipitaceae</taxon>
        <taxon>Metarhizium</taxon>
    </lineage>
</organism>
<dbReference type="OMA" id="YPFRFVE"/>
<evidence type="ECO:0000313" key="5">
    <source>
        <dbReference type="EMBL" id="EFY89557.1"/>
    </source>
</evidence>
<dbReference type="SUPFAM" id="SSF51735">
    <property type="entry name" value="NAD(P)-binding Rossmann-fold domains"/>
    <property type="match status" value="1"/>
</dbReference>
<dbReference type="eggNOG" id="ENOG502QQVE">
    <property type="taxonomic scope" value="Eukaryota"/>
</dbReference>
<evidence type="ECO:0000259" key="4">
    <source>
        <dbReference type="Pfam" id="PF03721"/>
    </source>
</evidence>
<dbReference type="GO" id="GO:0016616">
    <property type="term" value="F:oxidoreductase activity, acting on the CH-OH group of donors, NAD or NADP as acceptor"/>
    <property type="evidence" value="ECO:0007669"/>
    <property type="project" value="InterPro"/>
</dbReference>
<dbReference type="Pfam" id="PF00984">
    <property type="entry name" value="UDPG_MGDP_dh"/>
    <property type="match status" value="1"/>
</dbReference>
<reference evidence="5 6" key="1">
    <citation type="journal article" date="2011" name="PLoS Genet.">
        <title>Genome sequencing and comparative transcriptomics of the model entomopathogenic fungi Metarhizium anisopliae and M. acridum.</title>
        <authorList>
            <person name="Gao Q."/>
            <person name="Jin K."/>
            <person name="Ying S.H."/>
            <person name="Zhang Y."/>
            <person name="Xiao G."/>
            <person name="Shang Y."/>
            <person name="Duan Z."/>
            <person name="Hu X."/>
            <person name="Xie X.Q."/>
            <person name="Zhou G."/>
            <person name="Peng G."/>
            <person name="Luo Z."/>
            <person name="Huang W."/>
            <person name="Wang B."/>
            <person name="Fang W."/>
            <person name="Wang S."/>
            <person name="Zhong Y."/>
            <person name="Ma L.J."/>
            <person name="St Leger R.J."/>
            <person name="Zhao G.P."/>
            <person name="Pei Y."/>
            <person name="Feng M.G."/>
            <person name="Xia Y."/>
            <person name="Wang C."/>
        </authorList>
    </citation>
    <scope>NUCLEOTIDE SEQUENCE [LARGE SCALE GENOMIC DNA]</scope>
    <source>
        <strain evidence="5 6">CQMa 102</strain>
    </source>
</reference>
<dbReference type="InterPro" id="IPR028359">
    <property type="entry name" value="UDP_ManNAc/GlcNAc_DH"/>
</dbReference>
<proteinExistence type="inferred from homology"/>
<gene>
    <name evidence="5" type="ORF">MAC_04412</name>
</gene>
<dbReference type="Gene3D" id="3.40.50.720">
    <property type="entry name" value="NAD(P)-binding Rossmann-like Domain"/>
    <property type="match status" value="2"/>
</dbReference>
<evidence type="ECO:0000313" key="6">
    <source>
        <dbReference type="Proteomes" id="UP000002499"/>
    </source>
</evidence>
<dbReference type="OrthoDB" id="5059218at2759"/>
<dbReference type="PANTHER" id="PTHR43491">
    <property type="entry name" value="UDP-N-ACETYL-D-MANNOSAMINE DEHYDROGENASE"/>
    <property type="match status" value="1"/>
</dbReference>
<dbReference type="Pfam" id="PF03721">
    <property type="entry name" value="UDPG_MGDP_dh_N"/>
    <property type="match status" value="1"/>
</dbReference>
<dbReference type="GO" id="GO:0051287">
    <property type="term" value="F:NAD binding"/>
    <property type="evidence" value="ECO:0007669"/>
    <property type="project" value="InterPro"/>
</dbReference>
<comment type="similarity">
    <text evidence="1 2">Belongs to the UDP-glucose/GDP-mannose dehydrogenase family.</text>
</comment>
<evidence type="ECO:0000256" key="1">
    <source>
        <dbReference type="ARBA" id="ARBA00006601"/>
    </source>
</evidence>
<dbReference type="InterPro" id="IPR036291">
    <property type="entry name" value="NAD(P)-bd_dom_sf"/>
</dbReference>
<dbReference type="HOGENOM" id="CLU_023810_0_1_1"/>
<dbReference type="GO" id="GO:0016628">
    <property type="term" value="F:oxidoreductase activity, acting on the CH-CH group of donors, NAD or NADP as acceptor"/>
    <property type="evidence" value="ECO:0007669"/>
    <property type="project" value="InterPro"/>
</dbReference>
<dbReference type="InterPro" id="IPR036220">
    <property type="entry name" value="UDP-Glc/GDP-Man_DH_C_sf"/>
</dbReference>
<dbReference type="InterPro" id="IPR001732">
    <property type="entry name" value="UDP-Glc/GDP-Man_DH_N"/>
</dbReference>
<dbReference type="InParanoid" id="E9E3G4"/>
<dbReference type="GeneID" id="19248723"/>
<dbReference type="GO" id="GO:0000271">
    <property type="term" value="P:polysaccharide biosynthetic process"/>
    <property type="evidence" value="ECO:0007669"/>
    <property type="project" value="InterPro"/>
</dbReference>